<dbReference type="Gramene" id="Psat06G0161500-T1">
    <property type="protein sequence ID" value="KAI5395074.1"/>
    <property type="gene ID" value="KIW84_061615"/>
</dbReference>
<dbReference type="Proteomes" id="UP001058974">
    <property type="component" value="Chromosome 6"/>
</dbReference>
<organism evidence="1 2">
    <name type="scientific">Pisum sativum</name>
    <name type="common">Garden pea</name>
    <name type="synonym">Lathyrus oleraceus</name>
    <dbReference type="NCBI Taxonomy" id="3888"/>
    <lineage>
        <taxon>Eukaryota</taxon>
        <taxon>Viridiplantae</taxon>
        <taxon>Streptophyta</taxon>
        <taxon>Embryophyta</taxon>
        <taxon>Tracheophyta</taxon>
        <taxon>Spermatophyta</taxon>
        <taxon>Magnoliopsida</taxon>
        <taxon>eudicotyledons</taxon>
        <taxon>Gunneridae</taxon>
        <taxon>Pentapetalae</taxon>
        <taxon>rosids</taxon>
        <taxon>fabids</taxon>
        <taxon>Fabales</taxon>
        <taxon>Fabaceae</taxon>
        <taxon>Papilionoideae</taxon>
        <taxon>50 kb inversion clade</taxon>
        <taxon>NPAAA clade</taxon>
        <taxon>Hologalegina</taxon>
        <taxon>IRL clade</taxon>
        <taxon>Fabeae</taxon>
        <taxon>Lathyrus</taxon>
    </lineage>
</organism>
<name>A0A9D4W5H9_PEA</name>
<comment type="caution">
    <text evidence="1">The sequence shown here is derived from an EMBL/GenBank/DDBJ whole genome shotgun (WGS) entry which is preliminary data.</text>
</comment>
<sequence>MNEVRAAVTISKDQSFKIDSIIQNSINLNSLKALSYKYFIQPIMEESSFLTDFAGYLPCPLECILLAWVVLPTPPTKLQNYNLQNNGTPHIYRSKPQHNLCTSKSDQVESNCFVDAAIVSANFSIIAEPQPETTHTSQFLRTPSPMEKQAANTRKMFIKFQDELIETMANPATKIDDAGTITTYRVAKFGENRASQLP</sequence>
<keyword evidence="2" id="KW-1185">Reference proteome</keyword>
<evidence type="ECO:0000313" key="1">
    <source>
        <dbReference type="EMBL" id="KAI5395074.1"/>
    </source>
</evidence>
<proteinExistence type="predicted"/>
<protein>
    <submittedName>
        <fullName evidence="1">Uncharacterized protein</fullName>
    </submittedName>
</protein>
<accession>A0A9D4W5H9</accession>
<evidence type="ECO:0000313" key="2">
    <source>
        <dbReference type="Proteomes" id="UP001058974"/>
    </source>
</evidence>
<dbReference type="AlphaFoldDB" id="A0A9D4W5H9"/>
<reference evidence="1 2" key="1">
    <citation type="journal article" date="2022" name="Nat. Genet.">
        <title>Improved pea reference genome and pan-genome highlight genomic features and evolutionary characteristics.</title>
        <authorList>
            <person name="Yang T."/>
            <person name="Liu R."/>
            <person name="Luo Y."/>
            <person name="Hu S."/>
            <person name="Wang D."/>
            <person name="Wang C."/>
            <person name="Pandey M.K."/>
            <person name="Ge S."/>
            <person name="Xu Q."/>
            <person name="Li N."/>
            <person name="Li G."/>
            <person name="Huang Y."/>
            <person name="Saxena R.K."/>
            <person name="Ji Y."/>
            <person name="Li M."/>
            <person name="Yan X."/>
            <person name="He Y."/>
            <person name="Liu Y."/>
            <person name="Wang X."/>
            <person name="Xiang C."/>
            <person name="Varshney R.K."/>
            <person name="Ding H."/>
            <person name="Gao S."/>
            <person name="Zong X."/>
        </authorList>
    </citation>
    <scope>NUCLEOTIDE SEQUENCE [LARGE SCALE GENOMIC DNA]</scope>
    <source>
        <strain evidence="1 2">cv. Zhongwan 6</strain>
    </source>
</reference>
<dbReference type="EMBL" id="JAMSHJ010000006">
    <property type="protein sequence ID" value="KAI5395074.1"/>
    <property type="molecule type" value="Genomic_DNA"/>
</dbReference>
<gene>
    <name evidence="1" type="ORF">KIW84_061615</name>
</gene>